<comment type="caution">
    <text evidence="5">The sequence shown here is derived from an EMBL/GenBank/DDBJ whole genome shotgun (WGS) entry which is preliminary data.</text>
</comment>
<organism evidence="5 6">
    <name type="scientific">Aspergillus niger</name>
    <dbReference type="NCBI Taxonomy" id="5061"/>
    <lineage>
        <taxon>Eukaryota</taxon>
        <taxon>Fungi</taxon>
        <taxon>Dikarya</taxon>
        <taxon>Ascomycota</taxon>
        <taxon>Pezizomycotina</taxon>
        <taxon>Eurotiomycetes</taxon>
        <taxon>Eurotiomycetidae</taxon>
        <taxon>Eurotiales</taxon>
        <taxon>Aspergillaceae</taxon>
        <taxon>Aspergillus</taxon>
        <taxon>Aspergillus subgen. Circumdati</taxon>
    </lineage>
</organism>
<dbReference type="Proteomes" id="UP000197666">
    <property type="component" value="Unassembled WGS sequence"/>
</dbReference>
<proteinExistence type="predicted"/>
<evidence type="ECO:0000313" key="5">
    <source>
        <dbReference type="EMBL" id="TPR01330.1"/>
    </source>
</evidence>
<dbReference type="VEuPathDB" id="FungiDB:ATCC64974_110530"/>
<dbReference type="EMBL" id="NKJJ02000001">
    <property type="protein sequence ID" value="TPR01330.1"/>
    <property type="molecule type" value="Genomic_DNA"/>
</dbReference>
<keyword evidence="1" id="KW-0479">Metal-binding</keyword>
<keyword evidence="3" id="KW-0862">Zinc</keyword>
<name>A0A254TL39_ASPNG</name>
<dbReference type="Pfam" id="PF13695">
    <property type="entry name" value="Zn_ribbon_3CxxC"/>
    <property type="match status" value="1"/>
</dbReference>
<reference evidence="6" key="1">
    <citation type="submission" date="2018-10" db="EMBL/GenBank/DDBJ databases">
        <title>FDA dAtabase for Regulatory Grade micrObial Sequences (FDA-ARGOS): Supporting development and validation of Infectious Disease Dx tests.</title>
        <authorList>
            <person name="Kerrigan L."/>
            <person name="Tallon L."/>
            <person name="Sadzewicz L."/>
            <person name="Sengamalay N."/>
            <person name="Ott S."/>
            <person name="Godinez A."/>
            <person name="Nagaraj S."/>
            <person name="Vavikolanu K."/>
            <person name="Nadendla S."/>
            <person name="George J."/>
            <person name="Sichtig H."/>
        </authorList>
    </citation>
    <scope>NUCLEOTIDE SEQUENCE [LARGE SCALE GENOMIC DNA]</scope>
    <source>
        <strain evidence="6">FDAARGOS_311</strain>
    </source>
</reference>
<protein>
    <submittedName>
        <fullName evidence="5">Subunit 17 of Mediator complex family protein</fullName>
    </submittedName>
</protein>
<evidence type="ECO:0000313" key="6">
    <source>
        <dbReference type="Proteomes" id="UP000197666"/>
    </source>
</evidence>
<evidence type="ECO:0000256" key="3">
    <source>
        <dbReference type="ARBA" id="ARBA00022833"/>
    </source>
</evidence>
<accession>A0A254TL39</accession>
<dbReference type="AlphaFoldDB" id="A0A254TL39"/>
<dbReference type="VEuPathDB" id="FungiDB:ASPNIDRAFT2_1147407"/>
<dbReference type="InterPro" id="IPR027377">
    <property type="entry name" value="ZAR1/RTP1-5-like_Znf-3CxxC"/>
</dbReference>
<evidence type="ECO:0000259" key="4">
    <source>
        <dbReference type="SMART" id="SM01328"/>
    </source>
</evidence>
<evidence type="ECO:0000256" key="2">
    <source>
        <dbReference type="ARBA" id="ARBA00022771"/>
    </source>
</evidence>
<keyword evidence="2" id="KW-0863">Zinc-finger</keyword>
<dbReference type="SMART" id="SM01328">
    <property type="entry name" value="zf-3CxxC"/>
    <property type="match status" value="1"/>
</dbReference>
<gene>
    <name evidence="5" type="ORF">CAN33_0038765</name>
</gene>
<dbReference type="GO" id="GO:0008270">
    <property type="term" value="F:zinc ion binding"/>
    <property type="evidence" value="ECO:0007669"/>
    <property type="project" value="UniProtKB-KW"/>
</dbReference>
<feature type="domain" description="3CxxC-type" evidence="4">
    <location>
        <begin position="61"/>
        <end position="161"/>
    </location>
</feature>
<dbReference type="VEuPathDB" id="FungiDB:M747DRAFT_292567"/>
<sequence length="179" mass="20561">MPSRKYKSKSKSTLSGNRWSMYPALHADVLTQLSSSTFPITSLTFHPFDDSDTCIEEYDTNIMGRFICPNNSCGSSGWASKKIVITIRLYEGDEYNARVYHQRCKGCNALSRPFLDEKSYAERIAYRMKRWYDVDVERPVYNGSGNSKPHNRDLCEGCKVGRCSFARERDVFFVRGGFL</sequence>
<evidence type="ECO:0000256" key="1">
    <source>
        <dbReference type="ARBA" id="ARBA00022723"/>
    </source>
</evidence>